<dbReference type="EMBL" id="SMAF01000006">
    <property type="protein sequence ID" value="TCS99229.1"/>
    <property type="molecule type" value="Genomic_DNA"/>
</dbReference>
<dbReference type="SUPFAM" id="SSF53901">
    <property type="entry name" value="Thiolase-like"/>
    <property type="match status" value="2"/>
</dbReference>
<comment type="caution">
    <text evidence="8">The sequence shown here is derived from an EMBL/GenBank/DDBJ whole genome shotgun (WGS) entry which is preliminary data.</text>
</comment>
<feature type="active site" description="Proton acceptor" evidence="4">
    <location>
        <position position="395"/>
    </location>
</feature>
<organism evidence="8 9">
    <name type="scientific">Pseudofulvimonas gallinarii</name>
    <dbReference type="NCBI Taxonomy" id="634155"/>
    <lineage>
        <taxon>Bacteria</taxon>
        <taxon>Pseudomonadati</taxon>
        <taxon>Pseudomonadota</taxon>
        <taxon>Gammaproteobacteria</taxon>
        <taxon>Lysobacterales</taxon>
        <taxon>Rhodanobacteraceae</taxon>
        <taxon>Pseudofulvimonas</taxon>
    </lineage>
</organism>
<dbReference type="NCBIfam" id="NF006740">
    <property type="entry name" value="PRK09268.1"/>
    <property type="match status" value="1"/>
</dbReference>
<dbReference type="RefSeq" id="WP_123522003.1">
    <property type="nucleotide sequence ID" value="NZ_JBHLWF010000031.1"/>
</dbReference>
<dbReference type="GO" id="GO:0005829">
    <property type="term" value="C:cytosol"/>
    <property type="evidence" value="ECO:0007669"/>
    <property type="project" value="TreeGrafter"/>
</dbReference>
<name>A0A4R3LGL5_9GAMM</name>
<dbReference type="GO" id="GO:0003988">
    <property type="term" value="F:acetyl-CoA C-acyltransferase activity"/>
    <property type="evidence" value="ECO:0007669"/>
    <property type="project" value="UniProtKB-ARBA"/>
</dbReference>
<dbReference type="Proteomes" id="UP000294599">
    <property type="component" value="Unassembled WGS sequence"/>
</dbReference>
<protein>
    <submittedName>
        <fullName evidence="8">3-ketoacyl-CoA thiolase</fullName>
    </submittedName>
</protein>
<feature type="active site" description="Proton acceptor" evidence="4">
    <location>
        <position position="425"/>
    </location>
</feature>
<reference evidence="8 9" key="1">
    <citation type="submission" date="2019-03" db="EMBL/GenBank/DDBJ databases">
        <title>Genomic Encyclopedia of Type Strains, Phase IV (KMG-IV): sequencing the most valuable type-strain genomes for metagenomic binning, comparative biology and taxonomic classification.</title>
        <authorList>
            <person name="Goeker M."/>
        </authorList>
    </citation>
    <scope>NUCLEOTIDE SEQUENCE [LARGE SCALE GENOMIC DNA]</scope>
    <source>
        <strain evidence="8 9">DSM 21944</strain>
    </source>
</reference>
<accession>A0A4R3LGL5</accession>
<evidence type="ECO:0000259" key="7">
    <source>
        <dbReference type="Pfam" id="PF02803"/>
    </source>
</evidence>
<evidence type="ECO:0000259" key="6">
    <source>
        <dbReference type="Pfam" id="PF00108"/>
    </source>
</evidence>
<evidence type="ECO:0000313" key="9">
    <source>
        <dbReference type="Proteomes" id="UP000294599"/>
    </source>
</evidence>
<keyword evidence="3 5" id="KW-0012">Acyltransferase</keyword>
<dbReference type="PIRSF" id="PIRSF000429">
    <property type="entry name" value="Ac-CoA_Ac_transf"/>
    <property type="match status" value="1"/>
</dbReference>
<dbReference type="NCBIfam" id="TIGR01930">
    <property type="entry name" value="AcCoA-C-Actrans"/>
    <property type="match status" value="1"/>
</dbReference>
<feature type="active site" description="Acyl-thioester intermediate" evidence="4">
    <location>
        <position position="104"/>
    </location>
</feature>
<feature type="domain" description="Thiolase C-terminal" evidence="7">
    <location>
        <begin position="300"/>
        <end position="438"/>
    </location>
</feature>
<dbReference type="PANTHER" id="PTHR42689:SF1">
    <property type="entry name" value="ACETYL-COA ACYLTRANSFERASE FADA2 (3-KETOACYL-COA THIOLASE) (BETA-KETOTHIOLASE)-RELATED"/>
    <property type="match status" value="1"/>
</dbReference>
<dbReference type="PROSITE" id="PS00099">
    <property type="entry name" value="THIOLASE_3"/>
    <property type="match status" value="1"/>
</dbReference>
<keyword evidence="2 5" id="KW-0808">Transferase</keyword>
<evidence type="ECO:0000256" key="3">
    <source>
        <dbReference type="ARBA" id="ARBA00023315"/>
    </source>
</evidence>
<evidence type="ECO:0000256" key="1">
    <source>
        <dbReference type="ARBA" id="ARBA00010982"/>
    </source>
</evidence>
<dbReference type="CDD" id="cd00751">
    <property type="entry name" value="thiolase"/>
    <property type="match status" value="1"/>
</dbReference>
<gene>
    <name evidence="8" type="ORF">EDC25_10667</name>
</gene>
<dbReference type="InterPro" id="IPR002155">
    <property type="entry name" value="Thiolase"/>
</dbReference>
<dbReference type="InterPro" id="IPR020610">
    <property type="entry name" value="Thiolase_AS"/>
</dbReference>
<sequence length="438" mass="46330">MPSAASSKARAPVARPQRPVAIVGGTRIPFCRSNTAYVDVGNFGLGLKAVAGLVERYNLHGLRLGELTFGAVIKHSADWNLAREIVLSSGLDAGTPGLTLQRACGTSLDAAIVIANKIATGQIDAGVAGGSDTTSDVPVVFGKRFSRRLLDVGRARSLRERLRAFRGFRPGELKPQFPGVGEPRTGMSMGQHTERMAREWGITRQEQDELALASHLKAAAAYERGFFSDLVVPFRGVQRDNNLRADSTLEKLATLKPAFDRSSGHGTLTAGNSTPLTDGASAVLLADADWAEDRGLPVRAWLRDARVAAVDFVHGQGLLMAPTIAVAELLKANGLALQDFDIYEIHEAFAAQVLCTLRAWESPEYCRDVLGLDAPLGAIDPAKLNPVGSSLAVGHPFAATGARLIATAAKQLEERGGGRALLSVCTAGGMGVAAIIER</sequence>
<dbReference type="InterPro" id="IPR020617">
    <property type="entry name" value="Thiolase_C"/>
</dbReference>
<evidence type="ECO:0000256" key="2">
    <source>
        <dbReference type="ARBA" id="ARBA00022679"/>
    </source>
</evidence>
<evidence type="ECO:0000313" key="8">
    <source>
        <dbReference type="EMBL" id="TCS99229.1"/>
    </source>
</evidence>
<dbReference type="AlphaFoldDB" id="A0A4R3LGL5"/>
<dbReference type="OrthoDB" id="1402717at2"/>
<dbReference type="Pfam" id="PF02803">
    <property type="entry name" value="Thiolase_C"/>
    <property type="match status" value="1"/>
</dbReference>
<feature type="domain" description="Thiolase N-terminal" evidence="6">
    <location>
        <begin position="20"/>
        <end position="288"/>
    </location>
</feature>
<proteinExistence type="inferred from homology"/>
<evidence type="ECO:0000256" key="4">
    <source>
        <dbReference type="PIRSR" id="PIRSR000429-1"/>
    </source>
</evidence>
<comment type="similarity">
    <text evidence="1 5">Belongs to the thiolase-like superfamily. Thiolase family.</text>
</comment>
<dbReference type="Pfam" id="PF00108">
    <property type="entry name" value="Thiolase_N"/>
    <property type="match status" value="1"/>
</dbReference>
<keyword evidence="9" id="KW-1185">Reference proteome</keyword>
<dbReference type="PANTHER" id="PTHR42689">
    <property type="entry name" value="ACETYL-COA ACYLTRANSFERASE FADA2 (3-KETOACYL-COA THIOLASE) (BETA-KETOTHIOLASE)-RELATED"/>
    <property type="match status" value="1"/>
</dbReference>
<dbReference type="InterPro" id="IPR016039">
    <property type="entry name" value="Thiolase-like"/>
</dbReference>
<evidence type="ECO:0000256" key="5">
    <source>
        <dbReference type="RuleBase" id="RU003557"/>
    </source>
</evidence>
<dbReference type="Gene3D" id="3.40.47.10">
    <property type="match status" value="1"/>
</dbReference>
<dbReference type="InterPro" id="IPR020616">
    <property type="entry name" value="Thiolase_N"/>
</dbReference>
<dbReference type="InterPro" id="IPR050521">
    <property type="entry name" value="3-ketoacyl-CoA_Thiolase"/>
</dbReference>